<feature type="coiled-coil region" evidence="1">
    <location>
        <begin position="22"/>
        <end position="56"/>
    </location>
</feature>
<name>A0A267E8U1_9PLAT</name>
<dbReference type="AlphaFoldDB" id="A0A267E8U1"/>
<reference evidence="4 5" key="1">
    <citation type="submission" date="2017-06" db="EMBL/GenBank/DDBJ databases">
        <title>A platform for efficient transgenesis in Macrostomum lignano, a flatworm model organism for stem cell research.</title>
        <authorList>
            <person name="Berezikov E."/>
        </authorList>
    </citation>
    <scope>NUCLEOTIDE SEQUENCE [LARGE SCALE GENOMIC DNA]</scope>
    <source>
        <strain evidence="4">DV1</strain>
        <tissue evidence="4">Whole organism</tissue>
    </source>
</reference>
<gene>
    <name evidence="4" type="ORF">BOX15_Mlig023091g1</name>
    <name evidence="3" type="ORF">BOX15_Mlig023091g2</name>
</gene>
<accession>A0A267E8U1</accession>
<proteinExistence type="predicted"/>
<evidence type="ECO:0000256" key="2">
    <source>
        <dbReference type="SAM" id="Phobius"/>
    </source>
</evidence>
<dbReference type="Proteomes" id="UP000215902">
    <property type="component" value="Unassembled WGS sequence"/>
</dbReference>
<keyword evidence="2" id="KW-0812">Transmembrane</keyword>
<comment type="caution">
    <text evidence="4">The sequence shown here is derived from an EMBL/GenBank/DDBJ whole genome shotgun (WGS) entry which is preliminary data.</text>
</comment>
<keyword evidence="1" id="KW-0175">Coiled coil</keyword>
<feature type="coiled-coil region" evidence="1">
    <location>
        <begin position="197"/>
        <end position="224"/>
    </location>
</feature>
<feature type="transmembrane region" description="Helical" evidence="2">
    <location>
        <begin position="92"/>
        <end position="113"/>
    </location>
</feature>
<sequence>KRATTLVNYQKILRQTIVLITIDTASNKLGMDEEKRKELENKAIDLMRNVAQRKNLFQLREGDGRLGSIDRLMPDFYAIFSSNSRLAYMQQWSTFETIMIVVPMAVLLLAALISISSKLAQIALDLLVSLSVSCSHIWQHGVHLSQQTASADNDNRGGNGRELPRPLRMIRWLDDKGVASAWDVMRLPRPDNRAERLRQLASSLKRMREERNALQKRRSILKEGPLDHR</sequence>
<dbReference type="EMBL" id="NIVC01002989">
    <property type="protein sequence ID" value="PAA54002.1"/>
    <property type="molecule type" value="Genomic_DNA"/>
</dbReference>
<organism evidence="4 5">
    <name type="scientific">Macrostomum lignano</name>
    <dbReference type="NCBI Taxonomy" id="282301"/>
    <lineage>
        <taxon>Eukaryota</taxon>
        <taxon>Metazoa</taxon>
        <taxon>Spiralia</taxon>
        <taxon>Lophotrochozoa</taxon>
        <taxon>Platyhelminthes</taxon>
        <taxon>Rhabditophora</taxon>
        <taxon>Macrostomorpha</taxon>
        <taxon>Macrostomida</taxon>
        <taxon>Macrostomidae</taxon>
        <taxon>Macrostomum</taxon>
    </lineage>
</organism>
<evidence type="ECO:0000313" key="4">
    <source>
        <dbReference type="EMBL" id="PAA57314.1"/>
    </source>
</evidence>
<evidence type="ECO:0000313" key="3">
    <source>
        <dbReference type="EMBL" id="PAA54002.1"/>
    </source>
</evidence>
<protein>
    <submittedName>
        <fullName evidence="4">Uncharacterized protein</fullName>
    </submittedName>
</protein>
<keyword evidence="5" id="KW-1185">Reference proteome</keyword>
<dbReference type="EMBL" id="NIVC01002502">
    <property type="protein sequence ID" value="PAA57314.1"/>
    <property type="molecule type" value="Genomic_DNA"/>
</dbReference>
<evidence type="ECO:0000313" key="5">
    <source>
        <dbReference type="Proteomes" id="UP000215902"/>
    </source>
</evidence>
<keyword evidence="2" id="KW-0472">Membrane</keyword>
<keyword evidence="2" id="KW-1133">Transmembrane helix</keyword>
<evidence type="ECO:0000256" key="1">
    <source>
        <dbReference type="SAM" id="Coils"/>
    </source>
</evidence>
<feature type="non-terminal residue" evidence="4">
    <location>
        <position position="1"/>
    </location>
</feature>